<dbReference type="AlphaFoldDB" id="A0A7C2XG54"/>
<dbReference type="InterPro" id="IPR001789">
    <property type="entry name" value="Sig_transdc_resp-reg_receiver"/>
</dbReference>
<keyword evidence="9" id="KW-0418">Kinase</keyword>
<dbReference type="SMART" id="SM00388">
    <property type="entry name" value="HisKA"/>
    <property type="match status" value="1"/>
</dbReference>
<dbReference type="InterPro" id="IPR003661">
    <property type="entry name" value="HisK_dim/P_dom"/>
</dbReference>
<evidence type="ECO:0000256" key="18">
    <source>
        <dbReference type="SAM" id="Phobius"/>
    </source>
</evidence>
<dbReference type="FunFam" id="3.30.565.10:FF:000010">
    <property type="entry name" value="Sensor histidine kinase RcsC"/>
    <property type="match status" value="1"/>
</dbReference>
<dbReference type="InterPro" id="IPR036097">
    <property type="entry name" value="HisK_dim/P_sf"/>
</dbReference>
<dbReference type="Proteomes" id="UP000885986">
    <property type="component" value="Unassembled WGS sequence"/>
</dbReference>
<evidence type="ECO:0000313" key="23">
    <source>
        <dbReference type="EMBL" id="HET98009.1"/>
    </source>
</evidence>
<dbReference type="InterPro" id="IPR004358">
    <property type="entry name" value="Sig_transdc_His_kin-like_C"/>
</dbReference>
<evidence type="ECO:0000256" key="11">
    <source>
        <dbReference type="ARBA" id="ARBA00022989"/>
    </source>
</evidence>
<dbReference type="PROSITE" id="PS50109">
    <property type="entry name" value="HIS_KIN"/>
    <property type="match status" value="1"/>
</dbReference>
<dbReference type="Gene3D" id="1.20.120.160">
    <property type="entry name" value="HPT domain"/>
    <property type="match status" value="1"/>
</dbReference>
<dbReference type="CDD" id="cd00130">
    <property type="entry name" value="PAS"/>
    <property type="match status" value="1"/>
</dbReference>
<evidence type="ECO:0000256" key="14">
    <source>
        <dbReference type="ARBA" id="ARBA00064003"/>
    </source>
</evidence>
<dbReference type="CDD" id="cd16922">
    <property type="entry name" value="HATPase_EvgS-ArcB-TorS-like"/>
    <property type="match status" value="1"/>
</dbReference>
<evidence type="ECO:0000256" key="9">
    <source>
        <dbReference type="ARBA" id="ARBA00022777"/>
    </source>
</evidence>
<evidence type="ECO:0000256" key="6">
    <source>
        <dbReference type="ARBA" id="ARBA00022679"/>
    </source>
</evidence>
<dbReference type="InterPro" id="IPR013767">
    <property type="entry name" value="PAS_fold"/>
</dbReference>
<dbReference type="CDD" id="cd00082">
    <property type="entry name" value="HisKA"/>
    <property type="match status" value="1"/>
</dbReference>
<dbReference type="InterPro" id="IPR011006">
    <property type="entry name" value="CheY-like_superfamily"/>
</dbReference>
<feature type="domain" description="HPt" evidence="22">
    <location>
        <begin position="611"/>
        <end position="708"/>
    </location>
</feature>
<dbReference type="Pfam" id="PF01627">
    <property type="entry name" value="Hpt"/>
    <property type="match status" value="1"/>
</dbReference>
<dbReference type="InterPro" id="IPR000014">
    <property type="entry name" value="PAS"/>
</dbReference>
<dbReference type="Pfam" id="PF00512">
    <property type="entry name" value="HisKA"/>
    <property type="match status" value="1"/>
</dbReference>
<protein>
    <recommendedName>
        <fullName evidence="15">Sensory/regulatory protein RpfC</fullName>
        <ecNumber evidence="3">2.7.13.3</ecNumber>
    </recommendedName>
</protein>
<keyword evidence="13 18" id="KW-0472">Membrane</keyword>
<dbReference type="InterPro" id="IPR036641">
    <property type="entry name" value="HPT_dom_sf"/>
</dbReference>
<proteinExistence type="predicted"/>
<evidence type="ECO:0000256" key="10">
    <source>
        <dbReference type="ARBA" id="ARBA00022840"/>
    </source>
</evidence>
<dbReference type="EMBL" id="DSDS01000111">
    <property type="protein sequence ID" value="HET98009.1"/>
    <property type="molecule type" value="Genomic_DNA"/>
</dbReference>
<evidence type="ECO:0000256" key="3">
    <source>
        <dbReference type="ARBA" id="ARBA00012438"/>
    </source>
</evidence>
<dbReference type="Gene3D" id="3.40.50.2300">
    <property type="match status" value="1"/>
</dbReference>
<dbReference type="GO" id="GO:0005524">
    <property type="term" value="F:ATP binding"/>
    <property type="evidence" value="ECO:0007669"/>
    <property type="project" value="UniProtKB-KW"/>
</dbReference>
<dbReference type="PANTHER" id="PTHR45339">
    <property type="entry name" value="HYBRID SIGNAL TRANSDUCTION HISTIDINE KINASE J"/>
    <property type="match status" value="1"/>
</dbReference>
<dbReference type="SUPFAM" id="SSF55785">
    <property type="entry name" value="PYP-like sensor domain (PAS domain)"/>
    <property type="match status" value="1"/>
</dbReference>
<evidence type="ECO:0000256" key="16">
    <source>
        <dbReference type="PROSITE-ProRule" id="PRU00110"/>
    </source>
</evidence>
<dbReference type="FunFam" id="1.10.287.130:FF:000002">
    <property type="entry name" value="Two-component osmosensing histidine kinase"/>
    <property type="match status" value="1"/>
</dbReference>
<keyword evidence="5 17" id="KW-0597">Phosphoprotein</keyword>
<dbReference type="Pfam" id="PF02518">
    <property type="entry name" value="HATPase_c"/>
    <property type="match status" value="1"/>
</dbReference>
<sequence>MTIRWKIFLACLSAAATIALVVLLDFGGRWLAAAVALLAGVGLACYLSRLIGGSLRDVDERLRTEQRLRDSEGRLSSILQSLGAGVIATDQQGRVAFLNPVAERLTGWDLVDALNQPVGEVLDLVDETTAHPLEIPLVRVLEEGEIVDWGNHILLRSRIGASRPVACTVAPIVSFVGMIGAVFVFRDTSKEREAQHNLLVAKEEAERASRAKSEFLAGMSHEIRTPLTAILGMADLLEQTGLKPDQRRYVKISRAAGENLLDLINGILDLSKIEAGKLEVEVVEFDLDRLVRQLCEIMVLRASQKGLEFVCRSRWPSPCPVLGDPTRIRQVLVNLIGNAIKFTEEGRVIVETAYLPEDGPSAPDGPKRSLFRFVVKDTGIGIPQEKQELVFDDFAQANSSITRCYGGTGLGLAISRKLVHLMGGRIGLDSREGVGSVFTVELPLPFQEAVGLGDREPLPAAEPALSNGAEPGRMDILLAEDSPDNCLLFSAYLQGTGHRLDLAANGYEAVEKMMQGRYDLVLMDIQMPEMDGYSATRAIRAWEERLGRPRTPILALTAHAFQEDVRKSREAGCDSHLVKPIKLDDFLRAVNRYLPAKGGKKSAAAPETFEVEAFVADLVPGYLRKVADDLGGIEAALGQDDWEQVRLLAHNLKGSGGGYGFERLSSLAAELEEASGKPDREAAASVLAEMRLYLDRVSPRHVIKSAAS</sequence>
<feature type="domain" description="Response regulatory" evidence="20">
    <location>
        <begin position="475"/>
        <end position="594"/>
    </location>
</feature>
<dbReference type="SUPFAM" id="SSF52172">
    <property type="entry name" value="CheY-like"/>
    <property type="match status" value="1"/>
</dbReference>
<dbReference type="GO" id="GO:0006355">
    <property type="term" value="P:regulation of DNA-templated transcription"/>
    <property type="evidence" value="ECO:0007669"/>
    <property type="project" value="InterPro"/>
</dbReference>
<evidence type="ECO:0000256" key="12">
    <source>
        <dbReference type="ARBA" id="ARBA00023012"/>
    </source>
</evidence>
<evidence type="ECO:0000256" key="8">
    <source>
        <dbReference type="ARBA" id="ARBA00022741"/>
    </source>
</evidence>
<feature type="modified residue" description="Phosphohistidine" evidence="16">
    <location>
        <position position="650"/>
    </location>
</feature>
<evidence type="ECO:0000256" key="2">
    <source>
        <dbReference type="ARBA" id="ARBA00004651"/>
    </source>
</evidence>
<keyword evidence="10" id="KW-0067">ATP-binding</keyword>
<keyword evidence="12" id="KW-0902">Two-component regulatory system</keyword>
<dbReference type="EC" id="2.7.13.3" evidence="3"/>
<dbReference type="Gene3D" id="1.10.287.130">
    <property type="match status" value="1"/>
</dbReference>
<evidence type="ECO:0000256" key="17">
    <source>
        <dbReference type="PROSITE-ProRule" id="PRU00169"/>
    </source>
</evidence>
<dbReference type="PRINTS" id="PR00344">
    <property type="entry name" value="BCTRLSENSOR"/>
</dbReference>
<name>A0A7C2XG54_9BACT</name>
<comment type="subcellular location">
    <subcellularLocation>
        <location evidence="2">Cell membrane</location>
        <topology evidence="2">Multi-pass membrane protein</topology>
    </subcellularLocation>
</comment>
<feature type="domain" description="Histidine kinase" evidence="19">
    <location>
        <begin position="218"/>
        <end position="446"/>
    </location>
</feature>
<dbReference type="InterPro" id="IPR008207">
    <property type="entry name" value="Sig_transdc_His_kin_Hpt_dom"/>
</dbReference>
<evidence type="ECO:0000256" key="1">
    <source>
        <dbReference type="ARBA" id="ARBA00000085"/>
    </source>
</evidence>
<dbReference type="InterPro" id="IPR036890">
    <property type="entry name" value="HATPase_C_sf"/>
</dbReference>
<feature type="transmembrane region" description="Helical" evidence="18">
    <location>
        <begin position="165"/>
        <end position="185"/>
    </location>
</feature>
<feature type="domain" description="PAS" evidence="21">
    <location>
        <begin position="71"/>
        <end position="144"/>
    </location>
</feature>
<evidence type="ECO:0000256" key="5">
    <source>
        <dbReference type="ARBA" id="ARBA00022553"/>
    </source>
</evidence>
<gene>
    <name evidence="23" type="ORF">ENN98_04840</name>
</gene>
<dbReference type="InterPro" id="IPR005467">
    <property type="entry name" value="His_kinase_dom"/>
</dbReference>
<feature type="transmembrane region" description="Helical" evidence="18">
    <location>
        <begin position="7"/>
        <end position="24"/>
    </location>
</feature>
<dbReference type="InterPro" id="IPR035965">
    <property type="entry name" value="PAS-like_dom_sf"/>
</dbReference>
<dbReference type="PANTHER" id="PTHR45339:SF1">
    <property type="entry name" value="HYBRID SIGNAL TRANSDUCTION HISTIDINE KINASE J"/>
    <property type="match status" value="1"/>
</dbReference>
<evidence type="ECO:0000259" key="20">
    <source>
        <dbReference type="PROSITE" id="PS50110"/>
    </source>
</evidence>
<dbReference type="PROSITE" id="PS50110">
    <property type="entry name" value="RESPONSE_REGULATORY"/>
    <property type="match status" value="1"/>
</dbReference>
<dbReference type="Gene3D" id="3.30.450.20">
    <property type="entry name" value="PAS domain"/>
    <property type="match status" value="1"/>
</dbReference>
<keyword evidence="11 18" id="KW-1133">Transmembrane helix</keyword>
<accession>A0A7C2XG54</accession>
<evidence type="ECO:0000256" key="13">
    <source>
        <dbReference type="ARBA" id="ARBA00023136"/>
    </source>
</evidence>
<dbReference type="GO" id="GO:0000155">
    <property type="term" value="F:phosphorelay sensor kinase activity"/>
    <property type="evidence" value="ECO:0007669"/>
    <property type="project" value="InterPro"/>
</dbReference>
<keyword evidence="8" id="KW-0547">Nucleotide-binding</keyword>
<evidence type="ECO:0000259" key="21">
    <source>
        <dbReference type="PROSITE" id="PS50112"/>
    </source>
</evidence>
<dbReference type="SUPFAM" id="SSF47384">
    <property type="entry name" value="Homodimeric domain of signal transducing histidine kinase"/>
    <property type="match status" value="1"/>
</dbReference>
<dbReference type="SUPFAM" id="SSF55874">
    <property type="entry name" value="ATPase domain of HSP90 chaperone/DNA topoisomerase II/histidine kinase"/>
    <property type="match status" value="1"/>
</dbReference>
<feature type="modified residue" description="4-aspartylphosphate" evidence="17">
    <location>
        <position position="524"/>
    </location>
</feature>
<dbReference type="PROSITE" id="PS50112">
    <property type="entry name" value="PAS"/>
    <property type="match status" value="1"/>
</dbReference>
<keyword evidence="7 18" id="KW-0812">Transmembrane</keyword>
<dbReference type="SUPFAM" id="SSF47226">
    <property type="entry name" value="Histidine-containing phosphotransfer domain, HPT domain"/>
    <property type="match status" value="1"/>
</dbReference>
<dbReference type="SMART" id="SM00387">
    <property type="entry name" value="HATPase_c"/>
    <property type="match status" value="1"/>
</dbReference>
<comment type="catalytic activity">
    <reaction evidence="1">
        <text>ATP + protein L-histidine = ADP + protein N-phospho-L-histidine.</text>
        <dbReference type="EC" id="2.7.13.3"/>
    </reaction>
</comment>
<evidence type="ECO:0000259" key="22">
    <source>
        <dbReference type="PROSITE" id="PS50894"/>
    </source>
</evidence>
<reference evidence="23" key="1">
    <citation type="journal article" date="2020" name="mSystems">
        <title>Genome- and Community-Level Interaction Insights into Carbon Utilization and Element Cycling Functions of Hydrothermarchaeota in Hydrothermal Sediment.</title>
        <authorList>
            <person name="Zhou Z."/>
            <person name="Liu Y."/>
            <person name="Xu W."/>
            <person name="Pan J."/>
            <person name="Luo Z.H."/>
            <person name="Li M."/>
        </authorList>
    </citation>
    <scope>NUCLEOTIDE SEQUENCE [LARGE SCALE GENOMIC DNA]</scope>
    <source>
        <strain evidence="23">SpSt-1224</strain>
    </source>
</reference>
<dbReference type="SMART" id="SM00448">
    <property type="entry name" value="REC"/>
    <property type="match status" value="1"/>
</dbReference>
<dbReference type="CDD" id="cd17546">
    <property type="entry name" value="REC_hyHK_CKI1_RcsC-like"/>
    <property type="match status" value="1"/>
</dbReference>
<dbReference type="GO" id="GO:0005886">
    <property type="term" value="C:plasma membrane"/>
    <property type="evidence" value="ECO:0007669"/>
    <property type="project" value="UniProtKB-SubCell"/>
</dbReference>
<evidence type="ECO:0000259" key="19">
    <source>
        <dbReference type="PROSITE" id="PS50109"/>
    </source>
</evidence>
<organism evidence="23">
    <name type="scientific">Desulfurivibrio alkaliphilus</name>
    <dbReference type="NCBI Taxonomy" id="427923"/>
    <lineage>
        <taxon>Bacteria</taxon>
        <taxon>Pseudomonadati</taxon>
        <taxon>Thermodesulfobacteriota</taxon>
        <taxon>Desulfobulbia</taxon>
        <taxon>Desulfobulbales</taxon>
        <taxon>Desulfobulbaceae</taxon>
        <taxon>Desulfurivibrio</taxon>
    </lineage>
</organism>
<dbReference type="NCBIfam" id="TIGR00229">
    <property type="entry name" value="sensory_box"/>
    <property type="match status" value="1"/>
</dbReference>
<keyword evidence="4" id="KW-1003">Cell membrane</keyword>
<evidence type="ECO:0000256" key="7">
    <source>
        <dbReference type="ARBA" id="ARBA00022692"/>
    </source>
</evidence>
<comment type="subunit">
    <text evidence="14">At low DSF concentrations, interacts with RpfF.</text>
</comment>
<dbReference type="Pfam" id="PF00989">
    <property type="entry name" value="PAS"/>
    <property type="match status" value="1"/>
</dbReference>
<evidence type="ECO:0000256" key="15">
    <source>
        <dbReference type="ARBA" id="ARBA00068150"/>
    </source>
</evidence>
<feature type="transmembrane region" description="Helical" evidence="18">
    <location>
        <begin position="30"/>
        <end position="51"/>
    </location>
</feature>
<dbReference type="PROSITE" id="PS50894">
    <property type="entry name" value="HPT"/>
    <property type="match status" value="1"/>
</dbReference>
<keyword evidence="6" id="KW-0808">Transferase</keyword>
<evidence type="ECO:0000256" key="4">
    <source>
        <dbReference type="ARBA" id="ARBA00022475"/>
    </source>
</evidence>
<dbReference type="InterPro" id="IPR003594">
    <property type="entry name" value="HATPase_dom"/>
</dbReference>
<dbReference type="Gene3D" id="3.30.565.10">
    <property type="entry name" value="Histidine kinase-like ATPase, C-terminal domain"/>
    <property type="match status" value="1"/>
</dbReference>
<comment type="caution">
    <text evidence="23">The sequence shown here is derived from an EMBL/GenBank/DDBJ whole genome shotgun (WGS) entry which is preliminary data.</text>
</comment>
<dbReference type="SMART" id="SM00091">
    <property type="entry name" value="PAS"/>
    <property type="match status" value="1"/>
</dbReference>
<dbReference type="Pfam" id="PF00072">
    <property type="entry name" value="Response_reg"/>
    <property type="match status" value="1"/>
</dbReference>